<evidence type="ECO:0000256" key="1">
    <source>
        <dbReference type="SAM" id="Phobius"/>
    </source>
</evidence>
<evidence type="ECO:0000313" key="3">
    <source>
        <dbReference type="Proteomes" id="UP001597221"/>
    </source>
</evidence>
<keyword evidence="3" id="KW-1185">Reference proteome</keyword>
<protein>
    <submittedName>
        <fullName evidence="2">Uncharacterized protein</fullName>
    </submittedName>
</protein>
<keyword evidence="1" id="KW-0812">Transmembrane</keyword>
<keyword evidence="1" id="KW-0472">Membrane</keyword>
<reference evidence="3" key="1">
    <citation type="journal article" date="2019" name="Int. J. Syst. Evol. Microbiol.">
        <title>The Global Catalogue of Microorganisms (GCM) 10K type strain sequencing project: providing services to taxonomists for standard genome sequencing and annotation.</title>
        <authorList>
            <consortium name="The Broad Institute Genomics Platform"/>
            <consortium name="The Broad Institute Genome Sequencing Center for Infectious Disease"/>
            <person name="Wu L."/>
            <person name="Ma J."/>
        </authorList>
    </citation>
    <scope>NUCLEOTIDE SEQUENCE [LARGE SCALE GENOMIC DNA]</scope>
    <source>
        <strain evidence="3">CGMCC 1.12376</strain>
    </source>
</reference>
<keyword evidence="1" id="KW-1133">Transmembrane helix</keyword>
<comment type="caution">
    <text evidence="2">The sequence shown here is derived from an EMBL/GenBank/DDBJ whole genome shotgun (WGS) entry which is preliminary data.</text>
</comment>
<dbReference type="Proteomes" id="UP001597221">
    <property type="component" value="Unassembled WGS sequence"/>
</dbReference>
<gene>
    <name evidence="2" type="ORF">ACFSBH_19290</name>
</gene>
<name>A0ABW4HX84_9BACI</name>
<sequence length="203" mass="23338">MVKFIKICVYSIIFIVIFVGGITLISYLNRYEAMDINEKVKLIESGEAIRGGETSQSAVINEETALDNKTKKRNNIRLSDSNPLDPVQFLFASLALEDIDQFIFSFNVETILFEYQSLDDTAKEQILSSMKQISRENTIDSIQYNELKNNQIELKILYEDGKEAEITLQLDRTTSINYELEPVFYNILTPISEIIEQIENTIQ</sequence>
<organism evidence="2 3">
    <name type="scientific">Oceanobacillus luteolus</name>
    <dbReference type="NCBI Taxonomy" id="1274358"/>
    <lineage>
        <taxon>Bacteria</taxon>
        <taxon>Bacillati</taxon>
        <taxon>Bacillota</taxon>
        <taxon>Bacilli</taxon>
        <taxon>Bacillales</taxon>
        <taxon>Bacillaceae</taxon>
        <taxon>Oceanobacillus</taxon>
    </lineage>
</organism>
<dbReference type="RefSeq" id="WP_379599231.1">
    <property type="nucleotide sequence ID" value="NZ_JBHUDE010000163.1"/>
</dbReference>
<dbReference type="EMBL" id="JBHUDE010000163">
    <property type="protein sequence ID" value="MFD1609766.1"/>
    <property type="molecule type" value="Genomic_DNA"/>
</dbReference>
<feature type="transmembrane region" description="Helical" evidence="1">
    <location>
        <begin position="7"/>
        <end position="28"/>
    </location>
</feature>
<accession>A0ABW4HX84</accession>
<proteinExistence type="predicted"/>
<evidence type="ECO:0000313" key="2">
    <source>
        <dbReference type="EMBL" id="MFD1609766.1"/>
    </source>
</evidence>